<dbReference type="Proteomes" id="UP000434580">
    <property type="component" value="Unassembled WGS sequence"/>
</dbReference>
<protein>
    <submittedName>
        <fullName evidence="1">Uncharacterized protein</fullName>
    </submittedName>
</protein>
<name>A0A5S9NKF8_9GAMM</name>
<evidence type="ECO:0000313" key="2">
    <source>
        <dbReference type="Proteomes" id="UP000434580"/>
    </source>
</evidence>
<organism evidence="1 2">
    <name type="scientific">BD1-7 clade bacterium</name>
    <dbReference type="NCBI Taxonomy" id="2029982"/>
    <lineage>
        <taxon>Bacteria</taxon>
        <taxon>Pseudomonadati</taxon>
        <taxon>Pseudomonadota</taxon>
        <taxon>Gammaproteobacteria</taxon>
        <taxon>Cellvibrionales</taxon>
        <taxon>Spongiibacteraceae</taxon>
        <taxon>BD1-7 clade</taxon>
    </lineage>
</organism>
<sequence length="55" mass="6057">MIVWPCSCEPISPKGTLKQENPPTTPPPLIHKAFYSKIVCLLGHPLFCGQPTDPK</sequence>
<reference evidence="1 2" key="1">
    <citation type="submission" date="2019-11" db="EMBL/GenBank/DDBJ databases">
        <authorList>
            <person name="Holert J."/>
        </authorList>
    </citation>
    <scope>NUCLEOTIDE SEQUENCE [LARGE SCALE GENOMIC DNA]</scope>
    <source>
        <strain evidence="1">BC5_2</strain>
    </source>
</reference>
<dbReference type="AlphaFoldDB" id="A0A5S9NKF8"/>
<accession>A0A5S9NKF8</accession>
<gene>
    <name evidence="1" type="ORF">DPBNPPHM_02957</name>
</gene>
<dbReference type="EMBL" id="CACSII010000002">
    <property type="protein sequence ID" value="CAA0090946.1"/>
    <property type="molecule type" value="Genomic_DNA"/>
</dbReference>
<proteinExistence type="predicted"/>
<evidence type="ECO:0000313" key="1">
    <source>
        <dbReference type="EMBL" id="CAA0090946.1"/>
    </source>
</evidence>